<evidence type="ECO:0000259" key="7">
    <source>
        <dbReference type="PROSITE" id="PS51841"/>
    </source>
</evidence>
<dbReference type="GO" id="GO:0016787">
    <property type="term" value="F:hydrolase activity"/>
    <property type="evidence" value="ECO:0007669"/>
    <property type="project" value="UniProtKB-KW"/>
</dbReference>
<keyword evidence="4" id="KW-0378">Hydrolase</keyword>
<dbReference type="InterPro" id="IPR003961">
    <property type="entry name" value="FN3_dom"/>
</dbReference>
<sequence length="718" mass="76531">MLIVAAYAYSQVPAYYNDVNINLSGTALKNELTNKVTNTHTTFLTYTPGVWDALKQTDLDPAGSGKVILIYGFNDADGNSTTDRTRGVNNNGGGSTDWNREHVYPKSLGNPNLGTTGPGADAHHLRPADVQRNSNRGSRKFAAGSGNSGTTAQGHWYPGDEFKGDVARMMLFMYIRYGNRCLPINVAVGSSAASDANMVELLLQWNAEDPVSQLELQRNPILENIQGNRNPFIDNPAFATSIWGGPQAEDRFSGGTQTDTQAPTIPANLISASTTQTSTQLSWNASSDNVGVTGYEIFRNGSLSTTVSGTTTTVSGLLAGTTYTFTVKAKDAAGNRSAVSNTRTVTTQSGTPGGSSDAVFISEYVEGSSYNKAIEVVNLTGGTINLSDYSLKKQSNGAGAWSGGLALSGTLTNGAVYVIANNQASATVKNVADKLSSATEMSFNGNDAVGLFKNNTLVDIVGTFNGGTANFGKDKTLRRKTSVTTANTSYVSAEWDSYAQNAFGDLGSYAGGAPVASTVDVNLRITFDQYPEETSWEIRNSSNQIVFSGGTYGSQADNSTLTLTRTLEEDCYTLIFKDTYGDGICCSYGNGSYQLTNATTGAVLASGGSYTTQDTKNFCTNSTARSSYGMIEEGKKVKAQAPETIDFTVYPNPASDFIILRSTTLKVSEYKVMSQNGQIVRSGMVSGKEISLEQLPTGIYFVSVTTDQKTTYKRFIKR</sequence>
<proteinExistence type="inferred from homology"/>
<evidence type="ECO:0000256" key="2">
    <source>
        <dbReference type="ARBA" id="ARBA00022722"/>
    </source>
</evidence>
<evidence type="ECO:0000256" key="3">
    <source>
        <dbReference type="ARBA" id="ARBA00022729"/>
    </source>
</evidence>
<dbReference type="Pfam" id="PF18962">
    <property type="entry name" value="Por_Secre_tail"/>
    <property type="match status" value="1"/>
</dbReference>
<keyword evidence="9" id="KW-1185">Reference proteome</keyword>
<dbReference type="PROSITE" id="PS50853">
    <property type="entry name" value="FN3"/>
    <property type="match status" value="1"/>
</dbReference>
<dbReference type="InterPro" id="IPR044925">
    <property type="entry name" value="His-Me_finger_sf"/>
</dbReference>
<accession>A0A5S5BVN7</accession>
<dbReference type="AlphaFoldDB" id="A0A5S5BVN7"/>
<dbReference type="SUPFAM" id="SSF54060">
    <property type="entry name" value="His-Me finger endonucleases"/>
    <property type="match status" value="1"/>
</dbReference>
<dbReference type="InterPro" id="IPR026444">
    <property type="entry name" value="Secre_tail"/>
</dbReference>
<keyword evidence="3" id="KW-0732">Signal</keyword>
<evidence type="ECO:0000256" key="4">
    <source>
        <dbReference type="ARBA" id="ARBA00022801"/>
    </source>
</evidence>
<gene>
    <name evidence="8" type="ORF">BD809_11342</name>
</gene>
<keyword evidence="2" id="KW-0540">Nuclease</keyword>
<dbReference type="SMART" id="SM00060">
    <property type="entry name" value="FN3"/>
    <property type="match status" value="1"/>
</dbReference>
<dbReference type="CDD" id="cd00063">
    <property type="entry name" value="FN3"/>
    <property type="match status" value="1"/>
</dbReference>
<dbReference type="InterPro" id="IPR007346">
    <property type="entry name" value="Endonuclease-I"/>
</dbReference>
<reference evidence="8 9" key="1">
    <citation type="submission" date="2019-07" db="EMBL/GenBank/DDBJ databases">
        <title>Genomic Encyclopedia of Archaeal and Bacterial Type Strains, Phase II (KMG-II): from individual species to whole genera.</title>
        <authorList>
            <person name="Goeker M."/>
        </authorList>
    </citation>
    <scope>NUCLEOTIDE SEQUENCE [LARGE SCALE GENOMIC DNA]</scope>
    <source>
        <strain evidence="8 9">DSM 17527</strain>
    </source>
</reference>
<dbReference type="Pfam" id="PF00041">
    <property type="entry name" value="fn3"/>
    <property type="match status" value="1"/>
</dbReference>
<dbReference type="Gene3D" id="2.60.40.10">
    <property type="entry name" value="Immunoglobulins"/>
    <property type="match status" value="1"/>
</dbReference>
<dbReference type="SUPFAM" id="SSF49265">
    <property type="entry name" value="Fibronectin type III"/>
    <property type="match status" value="1"/>
</dbReference>
<feature type="region of interest" description="Disordered" evidence="5">
    <location>
        <begin position="131"/>
        <end position="158"/>
    </location>
</feature>
<dbReference type="PROSITE" id="PS51841">
    <property type="entry name" value="LTD"/>
    <property type="match status" value="1"/>
</dbReference>
<feature type="domain" description="Fibronectin type-III" evidence="6">
    <location>
        <begin position="265"/>
        <end position="350"/>
    </location>
</feature>
<evidence type="ECO:0000313" key="8">
    <source>
        <dbReference type="EMBL" id="TYP70378.1"/>
    </source>
</evidence>
<evidence type="ECO:0000259" key="6">
    <source>
        <dbReference type="PROSITE" id="PS50853"/>
    </source>
</evidence>
<comment type="caution">
    <text evidence="8">The sequence shown here is derived from an EMBL/GenBank/DDBJ whole genome shotgun (WGS) entry which is preliminary data.</text>
</comment>
<comment type="similarity">
    <text evidence="1">Belongs to the EndA/NucM nuclease family.</text>
</comment>
<evidence type="ECO:0000313" key="9">
    <source>
        <dbReference type="Proteomes" id="UP000324376"/>
    </source>
</evidence>
<feature type="domain" description="LTD" evidence="7">
    <location>
        <begin position="346"/>
        <end position="502"/>
    </location>
</feature>
<dbReference type="Pfam" id="PF00932">
    <property type="entry name" value="LTD"/>
    <property type="match status" value="1"/>
</dbReference>
<dbReference type="PANTHER" id="PTHR33607">
    <property type="entry name" value="ENDONUCLEASE-1"/>
    <property type="match status" value="1"/>
</dbReference>
<dbReference type="Pfam" id="PF04231">
    <property type="entry name" value="Endonuclease_1"/>
    <property type="match status" value="1"/>
</dbReference>
<dbReference type="InterPro" id="IPR001322">
    <property type="entry name" value="Lamin_tail_dom"/>
</dbReference>
<evidence type="ECO:0000256" key="1">
    <source>
        <dbReference type="ARBA" id="ARBA00006429"/>
    </source>
</evidence>
<organism evidence="8 9">
    <name type="scientific">Aquimarina intermedia</name>
    <dbReference type="NCBI Taxonomy" id="350814"/>
    <lineage>
        <taxon>Bacteria</taxon>
        <taxon>Pseudomonadati</taxon>
        <taxon>Bacteroidota</taxon>
        <taxon>Flavobacteriia</taxon>
        <taxon>Flavobacteriales</taxon>
        <taxon>Flavobacteriaceae</taxon>
        <taxon>Aquimarina</taxon>
    </lineage>
</organism>
<dbReference type="InterPro" id="IPR013783">
    <property type="entry name" value="Ig-like_fold"/>
</dbReference>
<dbReference type="EMBL" id="VNHU01000013">
    <property type="protein sequence ID" value="TYP70378.1"/>
    <property type="molecule type" value="Genomic_DNA"/>
</dbReference>
<dbReference type="NCBIfam" id="TIGR04183">
    <property type="entry name" value="Por_Secre_tail"/>
    <property type="match status" value="1"/>
</dbReference>
<dbReference type="InterPro" id="IPR036116">
    <property type="entry name" value="FN3_sf"/>
</dbReference>
<evidence type="ECO:0000256" key="5">
    <source>
        <dbReference type="SAM" id="MobiDB-lite"/>
    </source>
</evidence>
<name>A0A5S5BVN7_9FLAO</name>
<dbReference type="Proteomes" id="UP000324376">
    <property type="component" value="Unassembled WGS sequence"/>
</dbReference>
<feature type="region of interest" description="Disordered" evidence="5">
    <location>
        <begin position="81"/>
        <end position="100"/>
    </location>
</feature>
<protein>
    <submittedName>
        <fullName evidence="8">Putative secreted protein (Por secretion system target)</fullName>
    </submittedName>
</protein>
<dbReference type="PANTHER" id="PTHR33607:SF2">
    <property type="entry name" value="ENDONUCLEASE-1"/>
    <property type="match status" value="1"/>
</dbReference>
<dbReference type="GO" id="GO:0004518">
    <property type="term" value="F:nuclease activity"/>
    <property type="evidence" value="ECO:0007669"/>
    <property type="project" value="UniProtKB-KW"/>
</dbReference>